<evidence type="ECO:0000259" key="8">
    <source>
        <dbReference type="SMART" id="SM00382"/>
    </source>
</evidence>
<dbReference type="SMART" id="SM00382">
    <property type="entry name" value="AAA"/>
    <property type="match status" value="1"/>
</dbReference>
<keyword evidence="10" id="KW-1185">Reference proteome</keyword>
<dbReference type="InterPro" id="IPR051535">
    <property type="entry name" value="Siderophore_ABC-ATPase"/>
</dbReference>
<proteinExistence type="predicted"/>
<dbReference type="Pfam" id="PF13476">
    <property type="entry name" value="AAA_23"/>
    <property type="match status" value="1"/>
</dbReference>
<dbReference type="InterPro" id="IPR003593">
    <property type="entry name" value="AAA+_ATPase"/>
</dbReference>
<dbReference type="GO" id="GO:0006826">
    <property type="term" value="P:iron ion transport"/>
    <property type="evidence" value="ECO:0007669"/>
    <property type="project" value="UniProtKB-KW"/>
</dbReference>
<dbReference type="Proteomes" id="UP000005104">
    <property type="component" value="Chromosome"/>
</dbReference>
<evidence type="ECO:0000313" key="10">
    <source>
        <dbReference type="Proteomes" id="UP000005104"/>
    </source>
</evidence>
<dbReference type="InterPro" id="IPR038729">
    <property type="entry name" value="Rad50/SbcC_AAA"/>
</dbReference>
<comment type="subcellular location">
    <subcellularLocation>
        <location evidence="1">Cell membrane</location>
        <topology evidence="1">Peripheral membrane protein</topology>
    </subcellularLocation>
</comment>
<dbReference type="GO" id="GO:0016887">
    <property type="term" value="F:ATP hydrolysis activity"/>
    <property type="evidence" value="ECO:0007669"/>
    <property type="project" value="InterPro"/>
</dbReference>
<evidence type="ECO:0000313" key="9">
    <source>
        <dbReference type="EMBL" id="EHQ91445.1"/>
    </source>
</evidence>
<dbReference type="Gene3D" id="3.40.50.300">
    <property type="entry name" value="P-loop containing nucleotide triphosphate hydrolases"/>
    <property type="match status" value="2"/>
</dbReference>
<dbReference type="HOGENOM" id="CLU_079631_2_0_9"/>
<keyword evidence="5" id="KW-0408">Iron</keyword>
<dbReference type="AlphaFoldDB" id="H5XYG6"/>
<reference evidence="9 10" key="1">
    <citation type="submission" date="2011-11" db="EMBL/GenBank/DDBJ databases">
        <title>The Noncontiguous Finished genome of Desulfosporosinus youngiae DSM 17734.</title>
        <authorList>
            <consortium name="US DOE Joint Genome Institute (JGI-PGF)"/>
            <person name="Lucas S."/>
            <person name="Han J."/>
            <person name="Lapidus A."/>
            <person name="Cheng J.-F."/>
            <person name="Goodwin L."/>
            <person name="Pitluck S."/>
            <person name="Peters L."/>
            <person name="Ovchinnikova G."/>
            <person name="Lu M."/>
            <person name="Land M.L."/>
            <person name="Hauser L."/>
            <person name="Pester M."/>
            <person name="Spring S."/>
            <person name="Ollivier B."/>
            <person name="Rattei T."/>
            <person name="Klenk H.-P."/>
            <person name="Wagner M."/>
            <person name="Loy A."/>
            <person name="Woyke T.J."/>
        </authorList>
    </citation>
    <scope>NUCLEOTIDE SEQUENCE [LARGE SCALE GENOMIC DNA]</scope>
    <source>
        <strain evidence="9 10">DSM 17734</strain>
    </source>
</reference>
<keyword evidence="7" id="KW-0472">Membrane</keyword>
<evidence type="ECO:0000256" key="4">
    <source>
        <dbReference type="ARBA" id="ARBA00022496"/>
    </source>
</evidence>
<dbReference type="GO" id="GO:0006302">
    <property type="term" value="P:double-strand break repair"/>
    <property type="evidence" value="ECO:0007669"/>
    <property type="project" value="InterPro"/>
</dbReference>
<dbReference type="PANTHER" id="PTHR42771:SF2">
    <property type="entry name" value="IRON(3+)-HYDROXAMATE IMPORT ATP-BINDING PROTEIN FHUC"/>
    <property type="match status" value="1"/>
</dbReference>
<protein>
    <submittedName>
        <fullName evidence="9">Putative ATPase</fullName>
    </submittedName>
</protein>
<name>H5XYG6_9FIRM</name>
<dbReference type="PANTHER" id="PTHR42771">
    <property type="entry name" value="IRON(3+)-HYDROXAMATE IMPORT ATP-BINDING PROTEIN FHUC"/>
    <property type="match status" value="1"/>
</dbReference>
<evidence type="ECO:0000256" key="6">
    <source>
        <dbReference type="ARBA" id="ARBA00023065"/>
    </source>
</evidence>
<dbReference type="GO" id="GO:0005886">
    <property type="term" value="C:plasma membrane"/>
    <property type="evidence" value="ECO:0007669"/>
    <property type="project" value="UniProtKB-SubCell"/>
</dbReference>
<dbReference type="Pfam" id="PF13175">
    <property type="entry name" value="AAA_15"/>
    <property type="match status" value="1"/>
</dbReference>
<dbReference type="InterPro" id="IPR041685">
    <property type="entry name" value="AAA_GajA/Old/RecF-like"/>
</dbReference>
<accession>H5XYG6</accession>
<keyword evidence="2" id="KW-0813">Transport</keyword>
<keyword evidence="4" id="KW-0410">Iron transport</keyword>
<feature type="domain" description="AAA+ ATPase" evidence="8">
    <location>
        <begin position="37"/>
        <end position="214"/>
    </location>
</feature>
<keyword evidence="6" id="KW-0406">Ion transport</keyword>
<dbReference type="InterPro" id="IPR027417">
    <property type="entry name" value="P-loop_NTPase"/>
</dbReference>
<evidence type="ECO:0000256" key="2">
    <source>
        <dbReference type="ARBA" id="ARBA00022448"/>
    </source>
</evidence>
<sequence length="248" mass="27876">MDQFIRSLTLNRAEVPSFLEYPFNLAAIRNLEILSFHPQVTFIVGENGSGKSTILEAIAVAYGFNPEGGTKNFNFSSKATHSRLNNYIRLVKGLKKPGDGFFLRAESFYNLATNIDELDSAPSFGPPLINSYGGRSLHEQSHGESFFAVFQNKFRGNGIYILDEPEAALSPSRQMSMIARIHELVGQGSQFIIATHSPIIMAYPQACIYEIQEGFESVKYEETEHYQIMKVFLNNTKKMLAILMEDLK</sequence>
<dbReference type="eggNOG" id="COG3910">
    <property type="taxonomic scope" value="Bacteria"/>
</dbReference>
<dbReference type="STRING" id="768710.DesyoDRAFT_4491"/>
<evidence type="ECO:0000256" key="3">
    <source>
        <dbReference type="ARBA" id="ARBA00022475"/>
    </source>
</evidence>
<dbReference type="EMBL" id="CM001441">
    <property type="protein sequence ID" value="EHQ91445.1"/>
    <property type="molecule type" value="Genomic_DNA"/>
</dbReference>
<evidence type="ECO:0000256" key="5">
    <source>
        <dbReference type="ARBA" id="ARBA00023004"/>
    </source>
</evidence>
<dbReference type="SUPFAM" id="SSF52540">
    <property type="entry name" value="P-loop containing nucleoside triphosphate hydrolases"/>
    <property type="match status" value="1"/>
</dbReference>
<evidence type="ECO:0000256" key="7">
    <source>
        <dbReference type="ARBA" id="ARBA00023136"/>
    </source>
</evidence>
<gene>
    <name evidence="9" type="ORF">DesyoDRAFT_4491</name>
</gene>
<organism evidence="9 10">
    <name type="scientific">Desulfosporosinus youngiae DSM 17734</name>
    <dbReference type="NCBI Taxonomy" id="768710"/>
    <lineage>
        <taxon>Bacteria</taxon>
        <taxon>Bacillati</taxon>
        <taxon>Bacillota</taxon>
        <taxon>Clostridia</taxon>
        <taxon>Eubacteriales</taxon>
        <taxon>Desulfitobacteriaceae</taxon>
        <taxon>Desulfosporosinus</taxon>
    </lineage>
</organism>
<evidence type="ECO:0000256" key="1">
    <source>
        <dbReference type="ARBA" id="ARBA00004202"/>
    </source>
</evidence>
<keyword evidence="3" id="KW-1003">Cell membrane</keyword>